<sequence length="1468" mass="166822">MSELLLTWLNEDMKLSRRVNEFEAAFASGYLVGEILYKANQQHNFGDFIDMDSADAKIVNFCLLEPTMRALEIRMDPVFAVSIMNEEKGAAAKLLYQLKMAIERTARSGAVSCKLYKAGGILPIHNVPGRLPKHVYDPVKHKSFEHSIRLHVKAQDELKREKLKKEATVQLAKDMADKKAAYHENLEATRQQRLHLTKIQREFTQITTEGETEAWTTAQAKRHERERRKARYNRLVASKQKQRQVPFIAIISSLTEAITTECVNEVTHSIAAFEKTNGFIPVKQPKTNSPLKKMLPRQMSIGYGVRSLRTAFKQVDVTVPENRIHHHPQHHTKKEDEFTPQKQIVAAKRQQRELRCEIQKKRRTKFLKKCVDRQKKVNDDVVQMSLETTLLRPSSCELQLDAKRKNIVAYMDVVAENRAAREKCYFDRQDADDLEAIARDACAYGMLHHRYTDAVFAQNERAERLKEASTAAILQSHVALCQEVLLRIIELTDRAANYRATSMWILPKEVFIPEPTWHEYLSFFTLASDKEFTDWTLEPCLNTLAYREHITTTRNTTLIAEGRNTCAISDQNPQYIFGKLERNHVLGEVIKYCRSITAPLLLPPATEPLPKFALKLALLGKPFTGRKTCAKALQQKYNLAVLSVHTLLESARKEQSSLGTRASQLLKSGQMVPNELYVELLKQAITSLDQNQYQGWIIVDYLSNADEAQDVERFLSGMVEDALPPTSEVFASILAPGVPPKPLPLNYFQGRSGLDLVFGIEIDRTKLYRHCLGKLVDPISNERFHMQYDPPKDTSITRFRLQQWRDPVVANEIVSLLGQSYDVATRELYAWFDRYSTLRHIKTDDPTTTMCDYIDEYLHRLSIQADQAKRAVEAAATVEMEAQETRQRQISSMDDNLILALQDEANASQALKAGEEAKLKKDELTSLRTAVDVAHQSVVDATATANQFFHAEKKASQLVPEVSSIIATEPLAQYLSALWAICEENYEKSLERGFSMVREYRSRVEQHAVGLMEYYCAFVRRADLKQSIVDAFQLDFNLNIVEDMRFDEATKMELHLRTDTLFDALSTTLAEKLVESSAMLESLLHDQWKEDVIASIQLIATMCFQAEVDRFFASVTLLVDAIAGFEVGLLKLDDAKPPQLPWKEPTEEEKEATTVQTNSKKKKAPAVVEVEVIPLTPTQEVALNAQKARETCANFVTKWLKLPNALGTTSGTATPERVPLNKKDAHHADKGGLASGQSTPVPKKDTIASANAMQALSFEYDLVLSRLGALQRWIETTIEHVEMVFSKLEKDLRAFLDSRMSDEKCAVVALVEFIRSKIEAEENIPYRLVVEESITSRIPPLSQFIQDTQVRYDNSTRVIEKSVAPPYPQIEQWDEMYLNNRQLNSLVAVLRDCSGGVVSRPVFAEIFARMATRPSMVLPEQWQSGNFEHLASFFDKKESGLIKFFPEVVKSFQAKDLVQEILSTIKCE</sequence>
<reference evidence="4 5" key="1">
    <citation type="journal article" date="2014" name="Genome Biol. Evol.">
        <title>The secreted proteins of Achlya hypogyna and Thraustotheca clavata identify the ancestral oomycete secretome and reveal gene acquisitions by horizontal gene transfer.</title>
        <authorList>
            <person name="Misner I."/>
            <person name="Blouin N."/>
            <person name="Leonard G."/>
            <person name="Richards T.A."/>
            <person name="Lane C.E."/>
        </authorList>
    </citation>
    <scope>NUCLEOTIDE SEQUENCE [LARGE SCALE GENOMIC DNA]</scope>
    <source>
        <strain evidence="4 5">ATCC 34112</strain>
    </source>
</reference>
<evidence type="ECO:0000259" key="2">
    <source>
        <dbReference type="Pfam" id="PF06294"/>
    </source>
</evidence>
<accession>A0A1V9YVD0</accession>
<keyword evidence="5" id="KW-1185">Reference proteome</keyword>
<dbReference type="OrthoDB" id="62528at2759"/>
<dbReference type="SUPFAM" id="SSF52540">
    <property type="entry name" value="P-loop containing nucleoside triphosphate hydrolases"/>
    <property type="match status" value="1"/>
</dbReference>
<keyword evidence="4" id="KW-0282">Flagellum</keyword>
<feature type="compositionally biased region" description="Basic and acidic residues" evidence="1">
    <location>
        <begin position="1219"/>
        <end position="1230"/>
    </location>
</feature>
<dbReference type="Pfam" id="PF22946">
    <property type="entry name" value="SPEF2_D5"/>
    <property type="match status" value="1"/>
</dbReference>
<name>A0A1V9YVD0_9STRA</name>
<dbReference type="Proteomes" id="UP000243217">
    <property type="component" value="Unassembled WGS sequence"/>
</dbReference>
<proteinExistence type="predicted"/>
<dbReference type="InterPro" id="IPR036872">
    <property type="entry name" value="CH_dom_sf"/>
</dbReference>
<keyword evidence="4" id="KW-0969">Cilium</keyword>
<dbReference type="EMBL" id="JNBS01002684">
    <property type="protein sequence ID" value="OQR89688.1"/>
    <property type="molecule type" value="Genomic_DNA"/>
</dbReference>
<keyword evidence="4" id="KW-0966">Cell projection</keyword>
<dbReference type="Gene3D" id="3.40.50.300">
    <property type="entry name" value="P-loop containing nucleotide triphosphate hydrolases"/>
    <property type="match status" value="1"/>
</dbReference>
<evidence type="ECO:0000313" key="5">
    <source>
        <dbReference type="Proteomes" id="UP000243217"/>
    </source>
</evidence>
<dbReference type="InterPro" id="IPR010441">
    <property type="entry name" value="CH_2"/>
</dbReference>
<dbReference type="InterPro" id="IPR052634">
    <property type="entry name" value="Sperm_flagellar-bone_growth"/>
</dbReference>
<dbReference type="Gene3D" id="1.10.418.10">
    <property type="entry name" value="Calponin-like domain"/>
    <property type="match status" value="1"/>
</dbReference>
<comment type="caution">
    <text evidence="4">The sequence shown here is derived from an EMBL/GenBank/DDBJ whole genome shotgun (WGS) entry which is preliminary data.</text>
</comment>
<feature type="region of interest" description="Disordered" evidence="1">
    <location>
        <begin position="1136"/>
        <end position="1160"/>
    </location>
</feature>
<dbReference type="InterPro" id="IPR027417">
    <property type="entry name" value="P-loop_NTPase"/>
</dbReference>
<feature type="region of interest" description="Disordered" evidence="1">
    <location>
        <begin position="1208"/>
        <end position="1242"/>
    </location>
</feature>
<dbReference type="InterPro" id="IPR054517">
    <property type="entry name" value="SPEF2_D5"/>
</dbReference>
<evidence type="ECO:0000313" key="4">
    <source>
        <dbReference type="EMBL" id="OQR89688.1"/>
    </source>
</evidence>
<dbReference type="GO" id="GO:0005737">
    <property type="term" value="C:cytoplasm"/>
    <property type="evidence" value="ECO:0007669"/>
    <property type="project" value="UniProtKB-ARBA"/>
</dbReference>
<dbReference type="Pfam" id="PF06294">
    <property type="entry name" value="CH_2"/>
    <property type="match status" value="1"/>
</dbReference>
<protein>
    <submittedName>
        <fullName evidence="4">Flagellar protein</fullName>
    </submittedName>
</protein>
<dbReference type="PANTHER" id="PTHR14919">
    <property type="entry name" value="KPL2-RELATED"/>
    <property type="match status" value="1"/>
</dbReference>
<dbReference type="STRING" id="74557.A0A1V9YVD0"/>
<dbReference type="Pfam" id="PF00406">
    <property type="entry name" value="ADK"/>
    <property type="match status" value="1"/>
</dbReference>
<feature type="domain" description="CH-like" evidence="2">
    <location>
        <begin position="5"/>
        <end position="99"/>
    </location>
</feature>
<organism evidence="4 5">
    <name type="scientific">Thraustotheca clavata</name>
    <dbReference type="NCBI Taxonomy" id="74557"/>
    <lineage>
        <taxon>Eukaryota</taxon>
        <taxon>Sar</taxon>
        <taxon>Stramenopiles</taxon>
        <taxon>Oomycota</taxon>
        <taxon>Saprolegniomycetes</taxon>
        <taxon>Saprolegniales</taxon>
        <taxon>Achlyaceae</taxon>
        <taxon>Thraustotheca</taxon>
    </lineage>
</organism>
<evidence type="ECO:0000256" key="1">
    <source>
        <dbReference type="SAM" id="MobiDB-lite"/>
    </source>
</evidence>
<evidence type="ECO:0000259" key="3">
    <source>
        <dbReference type="Pfam" id="PF22946"/>
    </source>
</evidence>
<dbReference type="PANTHER" id="PTHR14919:SF0">
    <property type="entry name" value="SPERM FLAGELLAR PROTEIN 2"/>
    <property type="match status" value="1"/>
</dbReference>
<gene>
    <name evidence="4" type="ORF">THRCLA_09632</name>
</gene>
<feature type="domain" description="CPC1/SPEF2" evidence="3">
    <location>
        <begin position="390"/>
        <end position="525"/>
    </location>
</feature>